<reference evidence="1" key="1">
    <citation type="submission" date="2018-06" db="EMBL/GenBank/DDBJ databases">
        <authorList>
            <person name="Zhirakovskaya E."/>
        </authorList>
    </citation>
    <scope>NUCLEOTIDE SEQUENCE</scope>
</reference>
<dbReference type="NCBIfam" id="TIGR01549">
    <property type="entry name" value="HAD-SF-IA-v1"/>
    <property type="match status" value="1"/>
</dbReference>
<keyword evidence="1" id="KW-0378">Hydrolase</keyword>
<dbReference type="PANTHER" id="PTHR43434:SF1">
    <property type="entry name" value="PHOSPHOGLYCOLATE PHOSPHATASE"/>
    <property type="match status" value="1"/>
</dbReference>
<dbReference type="InterPro" id="IPR023198">
    <property type="entry name" value="PGP-like_dom2"/>
</dbReference>
<feature type="non-terminal residue" evidence="1">
    <location>
        <position position="1"/>
    </location>
</feature>
<dbReference type="InterPro" id="IPR041492">
    <property type="entry name" value="HAD_2"/>
</dbReference>
<sequence>VRHLVGHGARAMLMRGIEAGAGRAASEAELEQGLKSFLDHYGANIAAHSRPFDGVIEMIEGFRRRGAGIAICTNKREALSRLLIDTLAIGALFDTIVGADTSSAAKPDPAPVFLCIERTSATRSVFIGDSDTDIKAAGAAGLPCLIAEFGYGPLTLRDQAAGAFTAYSEAAAMIEKLLAR</sequence>
<dbReference type="InterPro" id="IPR036412">
    <property type="entry name" value="HAD-like_sf"/>
</dbReference>
<dbReference type="InterPro" id="IPR050155">
    <property type="entry name" value="HAD-like_hydrolase_sf"/>
</dbReference>
<dbReference type="Pfam" id="PF13419">
    <property type="entry name" value="HAD_2"/>
    <property type="match status" value="1"/>
</dbReference>
<dbReference type="Gene3D" id="1.10.150.240">
    <property type="entry name" value="Putative phosphatase, domain 2"/>
    <property type="match status" value="1"/>
</dbReference>
<organism evidence="1">
    <name type="scientific">hydrothermal vent metagenome</name>
    <dbReference type="NCBI Taxonomy" id="652676"/>
    <lineage>
        <taxon>unclassified sequences</taxon>
        <taxon>metagenomes</taxon>
        <taxon>ecological metagenomes</taxon>
    </lineage>
</organism>
<accession>A0A3B0RTG2</accession>
<dbReference type="PANTHER" id="PTHR43434">
    <property type="entry name" value="PHOSPHOGLYCOLATE PHOSPHATASE"/>
    <property type="match status" value="1"/>
</dbReference>
<gene>
    <name evidence="1" type="ORF">MNBD_ALPHA05-224</name>
</gene>
<dbReference type="GO" id="GO:0006281">
    <property type="term" value="P:DNA repair"/>
    <property type="evidence" value="ECO:0007669"/>
    <property type="project" value="TreeGrafter"/>
</dbReference>
<dbReference type="GO" id="GO:0008967">
    <property type="term" value="F:phosphoglycolate phosphatase activity"/>
    <property type="evidence" value="ECO:0007669"/>
    <property type="project" value="UniProtKB-EC"/>
</dbReference>
<dbReference type="InterPro" id="IPR006439">
    <property type="entry name" value="HAD-SF_hydro_IA"/>
</dbReference>
<dbReference type="SUPFAM" id="SSF56784">
    <property type="entry name" value="HAD-like"/>
    <property type="match status" value="1"/>
</dbReference>
<dbReference type="GO" id="GO:0005829">
    <property type="term" value="C:cytosol"/>
    <property type="evidence" value="ECO:0007669"/>
    <property type="project" value="TreeGrafter"/>
</dbReference>
<dbReference type="EC" id="3.1.3.18" evidence="1"/>
<proteinExistence type="predicted"/>
<name>A0A3B0RTG2_9ZZZZ</name>
<dbReference type="Gene3D" id="3.40.50.1000">
    <property type="entry name" value="HAD superfamily/HAD-like"/>
    <property type="match status" value="1"/>
</dbReference>
<evidence type="ECO:0000313" key="1">
    <source>
        <dbReference type="EMBL" id="VAV97054.1"/>
    </source>
</evidence>
<dbReference type="EMBL" id="UOEH01000217">
    <property type="protein sequence ID" value="VAV97054.1"/>
    <property type="molecule type" value="Genomic_DNA"/>
</dbReference>
<dbReference type="AlphaFoldDB" id="A0A3B0RTG2"/>
<protein>
    <submittedName>
        <fullName evidence="1">Phosphoglycolate phosphatase</fullName>
        <ecNumber evidence="1">3.1.3.18</ecNumber>
    </submittedName>
</protein>
<dbReference type="InterPro" id="IPR023214">
    <property type="entry name" value="HAD_sf"/>
</dbReference>